<dbReference type="InterPro" id="IPR019786">
    <property type="entry name" value="Zinc_finger_PHD-type_CS"/>
</dbReference>
<dbReference type="InterPro" id="IPR019135">
    <property type="entry name" value="Polycomb_protein_VEFS-Box"/>
</dbReference>
<evidence type="ECO:0000256" key="5">
    <source>
        <dbReference type="ARBA" id="ARBA00023015"/>
    </source>
</evidence>
<feature type="domain" description="Zinc finger PHD-type" evidence="8">
    <location>
        <begin position="673"/>
        <end position="723"/>
    </location>
</feature>
<keyword evidence="5" id="KW-0805">Transcription regulation</keyword>
<evidence type="ECO:0000256" key="3">
    <source>
        <dbReference type="ARBA" id="ARBA00022771"/>
    </source>
</evidence>
<dbReference type="AlphaFoldDB" id="A0AAE0M160"/>
<keyword evidence="10" id="KW-1185">Reference proteome</keyword>
<dbReference type="GO" id="GO:0016586">
    <property type="term" value="C:RSC-type complex"/>
    <property type="evidence" value="ECO:0007669"/>
    <property type="project" value="TreeGrafter"/>
</dbReference>
<evidence type="ECO:0000256" key="7">
    <source>
        <dbReference type="SAM" id="MobiDB-lite"/>
    </source>
</evidence>
<keyword evidence="4" id="KW-0862">Zinc</keyword>
<comment type="caution">
    <text evidence="9">The sequence shown here is derived from an EMBL/GenBank/DDBJ whole genome shotgun (WGS) entry which is preliminary data.</text>
</comment>
<sequence length="727" mass="82640">MTSRRNRKLPYLHRNWLKATDHWNAKMGNKVSSLSPDSGDKVAEPQEQPARAPKRRRLENDYDGFPMFEGHSSTPRALRLEILKVTHKDSPRLKNGIMHGIVPPNVKAMRARCKITIYGRKSGQRVVLHVDSQLCEIMVYKNPAHASQMARLSAIKPFHIPEEKIFLERDDDDVFGLANSYTVSIEIESAGDPKWPPSELIPGNDEDTFFNRSLPARQWSLTGTIENLFNSRNRKEIWLRVKKHPQHETSTNFLINVDVRWMTAISRQQTMKEKDTLPSITVFDPNEPVVPAVNGTVNGINGVNGHHDLVPPANGDAMDVDAVSVSLEDVNVGESPNRPQRRGPKVNYNVKDMWSKTIGKEPRKRRRGEDKPSQQDQHKVTYNIPPVEVHTDRLSCLLCAAEHNQVNQLRAHYGSHHQFDFHFDTTRANVGHFVTVTRKASSNESPIRPTIYQLGLPTKPLDLDKYVDGDESWVTSRLGPENSFDDVVFGDDGGVFEPMPIVKQAKVVKKRRPPKVVKVPDNNQPLFDPLSKARLEPGAVIKQHQIDDSWLLLKHRDSLQDFLDVEEEEKEYMKEWDSLILKKHLSSEAYIPRELLGFVERKAAWIIAKPSRVEEFSKHLSLLLARQVIDETTLLEASQTIQDARNRSEESQPAEQAAPAAAIEPRRKDPRFCCAECGEQVAVSKLLVCGNKQCNNRVYHKTCVDNPDEASKQRRRWKCKTCVAPAA</sequence>
<dbReference type="Pfam" id="PF09733">
    <property type="entry name" value="VEFS-Box"/>
    <property type="match status" value="1"/>
</dbReference>
<accession>A0AAE0M160</accession>
<feature type="compositionally biased region" description="Basic and acidic residues" evidence="7">
    <location>
        <begin position="367"/>
        <end position="379"/>
    </location>
</feature>
<dbReference type="Gene3D" id="2.30.30.1150">
    <property type="match status" value="1"/>
</dbReference>
<dbReference type="GO" id="GO:0031490">
    <property type="term" value="F:chromatin DNA binding"/>
    <property type="evidence" value="ECO:0007669"/>
    <property type="project" value="TreeGrafter"/>
</dbReference>
<protein>
    <recommendedName>
        <fullName evidence="8">Zinc finger PHD-type domain-containing protein</fullName>
    </recommendedName>
</protein>
<dbReference type="GO" id="GO:0008270">
    <property type="term" value="F:zinc ion binding"/>
    <property type="evidence" value="ECO:0007669"/>
    <property type="project" value="UniProtKB-KW"/>
</dbReference>
<keyword evidence="3" id="KW-0863">Zinc-finger</keyword>
<reference evidence="9" key="1">
    <citation type="journal article" date="2023" name="Mol. Phylogenet. Evol.">
        <title>Genome-scale phylogeny and comparative genomics of the fungal order Sordariales.</title>
        <authorList>
            <person name="Hensen N."/>
            <person name="Bonometti L."/>
            <person name="Westerberg I."/>
            <person name="Brannstrom I.O."/>
            <person name="Guillou S."/>
            <person name="Cros-Aarteil S."/>
            <person name="Calhoun S."/>
            <person name="Haridas S."/>
            <person name="Kuo A."/>
            <person name="Mondo S."/>
            <person name="Pangilinan J."/>
            <person name="Riley R."/>
            <person name="LaButti K."/>
            <person name="Andreopoulos B."/>
            <person name="Lipzen A."/>
            <person name="Chen C."/>
            <person name="Yan M."/>
            <person name="Daum C."/>
            <person name="Ng V."/>
            <person name="Clum A."/>
            <person name="Steindorff A."/>
            <person name="Ohm R.A."/>
            <person name="Martin F."/>
            <person name="Silar P."/>
            <person name="Natvig D.O."/>
            <person name="Lalanne C."/>
            <person name="Gautier V."/>
            <person name="Ament-Velasquez S.L."/>
            <person name="Kruys A."/>
            <person name="Hutchinson M.I."/>
            <person name="Powell A.J."/>
            <person name="Barry K."/>
            <person name="Miller A.N."/>
            <person name="Grigoriev I.V."/>
            <person name="Debuchy R."/>
            <person name="Gladieux P."/>
            <person name="Hiltunen Thoren M."/>
            <person name="Johannesson H."/>
        </authorList>
    </citation>
    <scope>NUCLEOTIDE SEQUENCE</scope>
    <source>
        <strain evidence="9">CBS 118394</strain>
    </source>
</reference>
<dbReference type="PANTHER" id="PTHR22597:SF0">
    <property type="entry name" value="POLYCOMB PROTEIN SUZ12"/>
    <property type="match status" value="1"/>
</dbReference>
<dbReference type="InterPro" id="IPR001965">
    <property type="entry name" value="Znf_PHD"/>
</dbReference>
<dbReference type="InterPro" id="IPR011011">
    <property type="entry name" value="Znf_FYVE_PHD"/>
</dbReference>
<dbReference type="Proteomes" id="UP001283341">
    <property type="component" value="Unassembled WGS sequence"/>
</dbReference>
<feature type="compositionally biased region" description="Low complexity" evidence="7">
    <location>
        <begin position="651"/>
        <end position="662"/>
    </location>
</feature>
<gene>
    <name evidence="9" type="ORF">B0H66DRAFT_336038</name>
</gene>
<dbReference type="SMART" id="SM00249">
    <property type="entry name" value="PHD"/>
    <property type="match status" value="1"/>
</dbReference>
<evidence type="ECO:0000313" key="9">
    <source>
        <dbReference type="EMBL" id="KAK3315185.1"/>
    </source>
</evidence>
<dbReference type="PROSITE" id="PS01359">
    <property type="entry name" value="ZF_PHD_1"/>
    <property type="match status" value="1"/>
</dbReference>
<name>A0AAE0M160_9PEZI</name>
<evidence type="ECO:0000256" key="4">
    <source>
        <dbReference type="ARBA" id="ARBA00022833"/>
    </source>
</evidence>
<feature type="region of interest" description="Disordered" evidence="7">
    <location>
        <begin position="27"/>
        <end position="61"/>
    </location>
</feature>
<evidence type="ECO:0000259" key="8">
    <source>
        <dbReference type="SMART" id="SM00249"/>
    </source>
</evidence>
<keyword evidence="2" id="KW-0479">Metal-binding</keyword>
<organism evidence="9 10">
    <name type="scientific">Apodospora peruviana</name>
    <dbReference type="NCBI Taxonomy" id="516989"/>
    <lineage>
        <taxon>Eukaryota</taxon>
        <taxon>Fungi</taxon>
        <taxon>Dikarya</taxon>
        <taxon>Ascomycota</taxon>
        <taxon>Pezizomycotina</taxon>
        <taxon>Sordariomycetes</taxon>
        <taxon>Sordariomycetidae</taxon>
        <taxon>Sordariales</taxon>
        <taxon>Lasiosphaeriaceae</taxon>
        <taxon>Apodospora</taxon>
    </lineage>
</organism>
<evidence type="ECO:0000313" key="10">
    <source>
        <dbReference type="Proteomes" id="UP001283341"/>
    </source>
</evidence>
<proteinExistence type="inferred from homology"/>
<evidence type="ECO:0000256" key="1">
    <source>
        <dbReference type="ARBA" id="ARBA00007416"/>
    </source>
</evidence>
<dbReference type="CDD" id="cd21552">
    <property type="entry name" value="VEFS-box_ctSUZ12-like"/>
    <property type="match status" value="1"/>
</dbReference>
<evidence type="ECO:0000256" key="6">
    <source>
        <dbReference type="ARBA" id="ARBA00023163"/>
    </source>
</evidence>
<dbReference type="PANTHER" id="PTHR22597">
    <property type="entry name" value="POLYCOMB GROUP PROTEIN"/>
    <property type="match status" value="1"/>
</dbReference>
<dbReference type="CDD" id="cd15489">
    <property type="entry name" value="PHD_SF"/>
    <property type="match status" value="1"/>
</dbReference>
<dbReference type="EMBL" id="JAUEDM010000006">
    <property type="protein sequence ID" value="KAK3315185.1"/>
    <property type="molecule type" value="Genomic_DNA"/>
</dbReference>
<feature type="region of interest" description="Disordered" evidence="7">
    <location>
        <begin position="642"/>
        <end position="663"/>
    </location>
</feature>
<reference evidence="9" key="2">
    <citation type="submission" date="2023-06" db="EMBL/GenBank/DDBJ databases">
        <authorList>
            <consortium name="Lawrence Berkeley National Laboratory"/>
            <person name="Haridas S."/>
            <person name="Hensen N."/>
            <person name="Bonometti L."/>
            <person name="Westerberg I."/>
            <person name="Brannstrom I.O."/>
            <person name="Guillou S."/>
            <person name="Cros-Aarteil S."/>
            <person name="Calhoun S."/>
            <person name="Kuo A."/>
            <person name="Mondo S."/>
            <person name="Pangilinan J."/>
            <person name="Riley R."/>
            <person name="Labutti K."/>
            <person name="Andreopoulos B."/>
            <person name="Lipzen A."/>
            <person name="Chen C."/>
            <person name="Yanf M."/>
            <person name="Daum C."/>
            <person name="Ng V."/>
            <person name="Clum A."/>
            <person name="Steindorff A."/>
            <person name="Ohm R."/>
            <person name="Martin F."/>
            <person name="Silar P."/>
            <person name="Natvig D."/>
            <person name="Lalanne C."/>
            <person name="Gautier V."/>
            <person name="Ament-Velasquez S.L."/>
            <person name="Kruys A."/>
            <person name="Hutchinson M.I."/>
            <person name="Powell A.J."/>
            <person name="Barry K."/>
            <person name="Miller A.N."/>
            <person name="Grigoriev I.V."/>
            <person name="Debuchy R."/>
            <person name="Gladieux P."/>
            <person name="Thoren M.H."/>
            <person name="Johannesson H."/>
        </authorList>
    </citation>
    <scope>NUCLEOTIDE SEQUENCE</scope>
    <source>
        <strain evidence="9">CBS 118394</strain>
    </source>
</reference>
<dbReference type="SUPFAM" id="SSF57903">
    <property type="entry name" value="FYVE/PHD zinc finger"/>
    <property type="match status" value="1"/>
</dbReference>
<keyword evidence="6" id="KW-0804">Transcription</keyword>
<comment type="similarity">
    <text evidence="1">Belongs to the VEFS (VRN2-EMF2-FIS2-SU(Z)12) family.</text>
</comment>
<feature type="region of interest" description="Disordered" evidence="7">
    <location>
        <begin position="331"/>
        <end position="380"/>
    </location>
</feature>
<evidence type="ECO:0000256" key="2">
    <source>
        <dbReference type="ARBA" id="ARBA00022723"/>
    </source>
</evidence>